<evidence type="ECO:0008006" key="10">
    <source>
        <dbReference type="Google" id="ProtNLM"/>
    </source>
</evidence>
<dbReference type="GO" id="GO:0006352">
    <property type="term" value="P:DNA-templated transcription initiation"/>
    <property type="evidence" value="ECO:0007669"/>
    <property type="project" value="InterPro"/>
</dbReference>
<dbReference type="SUPFAM" id="SSF88946">
    <property type="entry name" value="Sigma2 domain of RNA polymerase sigma factors"/>
    <property type="match status" value="1"/>
</dbReference>
<dbReference type="SUPFAM" id="SSF88659">
    <property type="entry name" value="Sigma3 and sigma4 domains of RNA polymerase sigma factors"/>
    <property type="match status" value="1"/>
</dbReference>
<dbReference type="CDD" id="cd06171">
    <property type="entry name" value="Sigma70_r4"/>
    <property type="match status" value="1"/>
</dbReference>
<dbReference type="RefSeq" id="WP_068609382.1">
    <property type="nucleotide sequence ID" value="NZ_CP011388.1"/>
</dbReference>
<accession>A0A172TLU2</accession>
<evidence type="ECO:0000256" key="1">
    <source>
        <dbReference type="ARBA" id="ARBA00010641"/>
    </source>
</evidence>
<dbReference type="KEGG" id="pswu:SY83_19025"/>
<evidence type="ECO:0000313" key="8">
    <source>
        <dbReference type="EMBL" id="ANE48039.1"/>
    </source>
</evidence>
<evidence type="ECO:0000313" key="9">
    <source>
        <dbReference type="Proteomes" id="UP000076927"/>
    </source>
</evidence>
<gene>
    <name evidence="8" type="ORF">SY83_19025</name>
</gene>
<dbReference type="PANTHER" id="PTHR43133">
    <property type="entry name" value="RNA POLYMERASE ECF-TYPE SIGMA FACTO"/>
    <property type="match status" value="1"/>
</dbReference>
<dbReference type="GO" id="GO:0016987">
    <property type="term" value="F:sigma factor activity"/>
    <property type="evidence" value="ECO:0007669"/>
    <property type="project" value="UniProtKB-KW"/>
</dbReference>
<dbReference type="PATRIC" id="fig|1178515.4.peg.3844"/>
<dbReference type="InterPro" id="IPR013325">
    <property type="entry name" value="RNA_pol_sigma_r2"/>
</dbReference>
<dbReference type="InterPro" id="IPR007630">
    <property type="entry name" value="RNA_pol_sigma70_r4"/>
</dbReference>
<evidence type="ECO:0000256" key="3">
    <source>
        <dbReference type="ARBA" id="ARBA00023082"/>
    </source>
</evidence>
<keyword evidence="2" id="KW-0805">Transcription regulation</keyword>
<dbReference type="Pfam" id="PF04545">
    <property type="entry name" value="Sigma70_r4"/>
    <property type="match status" value="1"/>
</dbReference>
<evidence type="ECO:0000256" key="5">
    <source>
        <dbReference type="ARBA" id="ARBA00023163"/>
    </source>
</evidence>
<dbReference type="PANTHER" id="PTHR43133:SF60">
    <property type="entry name" value="RNA POLYMERASE SIGMA FACTOR SIGV"/>
    <property type="match status" value="1"/>
</dbReference>
<keyword evidence="3" id="KW-0731">Sigma factor</keyword>
<reference evidence="8 9" key="1">
    <citation type="submission" date="2015-01" db="EMBL/GenBank/DDBJ databases">
        <title>Paenibacillus swuensis/DY6/whole genome sequencing.</title>
        <authorList>
            <person name="Kim M.K."/>
            <person name="Srinivasan S."/>
            <person name="Lee J.-J."/>
        </authorList>
    </citation>
    <scope>NUCLEOTIDE SEQUENCE [LARGE SCALE GENOMIC DNA]</scope>
    <source>
        <strain evidence="8 9">DY6</strain>
    </source>
</reference>
<feature type="domain" description="RNA polymerase sigma-70 region 4" evidence="7">
    <location>
        <begin position="126"/>
        <end position="170"/>
    </location>
</feature>
<dbReference type="STRING" id="1178515.SY83_19025"/>
<name>A0A172TLU2_9BACL</name>
<dbReference type="AlphaFoldDB" id="A0A172TLU2"/>
<dbReference type="GO" id="GO:0003677">
    <property type="term" value="F:DNA binding"/>
    <property type="evidence" value="ECO:0007669"/>
    <property type="project" value="UniProtKB-KW"/>
</dbReference>
<evidence type="ECO:0000256" key="4">
    <source>
        <dbReference type="ARBA" id="ARBA00023125"/>
    </source>
</evidence>
<dbReference type="EMBL" id="CP011388">
    <property type="protein sequence ID" value="ANE48039.1"/>
    <property type="molecule type" value="Genomic_DNA"/>
</dbReference>
<dbReference type="Pfam" id="PF04542">
    <property type="entry name" value="Sigma70_r2"/>
    <property type="match status" value="1"/>
</dbReference>
<evidence type="ECO:0000256" key="2">
    <source>
        <dbReference type="ARBA" id="ARBA00023015"/>
    </source>
</evidence>
<protein>
    <recommendedName>
        <fullName evidence="10">RNA polymerase sigma factor</fullName>
    </recommendedName>
</protein>
<organism evidence="8 9">
    <name type="scientific">Paenibacillus swuensis</name>
    <dbReference type="NCBI Taxonomy" id="1178515"/>
    <lineage>
        <taxon>Bacteria</taxon>
        <taxon>Bacillati</taxon>
        <taxon>Bacillota</taxon>
        <taxon>Bacilli</taxon>
        <taxon>Bacillales</taxon>
        <taxon>Paenibacillaceae</taxon>
        <taxon>Paenibacillus</taxon>
    </lineage>
</organism>
<proteinExistence type="inferred from homology"/>
<keyword evidence="5" id="KW-0804">Transcription</keyword>
<keyword evidence="9" id="KW-1185">Reference proteome</keyword>
<dbReference type="OrthoDB" id="9785675at2"/>
<dbReference type="Gene3D" id="1.10.10.10">
    <property type="entry name" value="Winged helix-like DNA-binding domain superfamily/Winged helix DNA-binding domain"/>
    <property type="match status" value="1"/>
</dbReference>
<keyword evidence="4" id="KW-0238">DNA-binding</keyword>
<dbReference type="InterPro" id="IPR014284">
    <property type="entry name" value="RNA_pol_sigma-70_dom"/>
</dbReference>
<dbReference type="InterPro" id="IPR013324">
    <property type="entry name" value="RNA_pol_sigma_r3/r4-like"/>
</dbReference>
<evidence type="ECO:0000259" key="7">
    <source>
        <dbReference type="Pfam" id="PF04545"/>
    </source>
</evidence>
<feature type="domain" description="RNA polymerase sigma-70 region 2" evidence="6">
    <location>
        <begin position="24"/>
        <end position="92"/>
    </location>
</feature>
<comment type="similarity">
    <text evidence="1">Belongs to the sigma-70 factor family. ECF subfamily.</text>
</comment>
<evidence type="ECO:0000259" key="6">
    <source>
        <dbReference type="Pfam" id="PF04542"/>
    </source>
</evidence>
<dbReference type="Gene3D" id="1.10.1740.10">
    <property type="match status" value="1"/>
</dbReference>
<dbReference type="NCBIfam" id="TIGR02937">
    <property type="entry name" value="sigma70-ECF"/>
    <property type="match status" value="1"/>
</dbReference>
<dbReference type="InterPro" id="IPR036388">
    <property type="entry name" value="WH-like_DNA-bd_sf"/>
</dbReference>
<dbReference type="Proteomes" id="UP000076927">
    <property type="component" value="Chromosome"/>
</dbReference>
<sequence>MKEDKLRALLLRMEADEPSAFTELYHETKEDVYRMVRLLVSNPGDAVEVVHEVYVALWKSYHKYDSERSFRYWLHGLVIRQVSSYRRTAWRRFRLFEKQKQYVEPAMYEEDGLLFERRQVMLKQVQTLPPKLREVIVLRYYSCLTGIAALLSVPVGTVKSRHHTALKRLRVHFMEEDVNGKRLEENEYESVHRARV</sequence>
<dbReference type="InterPro" id="IPR039425">
    <property type="entry name" value="RNA_pol_sigma-70-like"/>
</dbReference>
<dbReference type="InterPro" id="IPR007627">
    <property type="entry name" value="RNA_pol_sigma70_r2"/>
</dbReference>